<dbReference type="Proteomes" id="UP000823769">
    <property type="component" value="Unassembled WGS sequence"/>
</dbReference>
<feature type="compositionally biased region" description="Basic and acidic residues" evidence="1">
    <location>
        <begin position="40"/>
        <end position="62"/>
    </location>
</feature>
<protein>
    <submittedName>
        <fullName evidence="3">FeoB-associated Cys-rich membrane protein</fullName>
    </submittedName>
</protein>
<evidence type="ECO:0000313" key="3">
    <source>
        <dbReference type="EMBL" id="MBO8480222.1"/>
    </source>
</evidence>
<keyword evidence="2" id="KW-1133">Transmembrane helix</keyword>
<sequence length="62" mass="6362">MSIADLIILVAVIAALAVALRYLRKHPSKDGCDGSCASCGRKDDCPSSDGGGDRDDGGKNLI</sequence>
<comment type="caution">
    <text evidence="3">The sequence shown here is derived from an EMBL/GenBank/DDBJ whole genome shotgun (WGS) entry which is preliminary data.</text>
</comment>
<evidence type="ECO:0000256" key="2">
    <source>
        <dbReference type="SAM" id="Phobius"/>
    </source>
</evidence>
<gene>
    <name evidence="3" type="ORF">IAB76_03820</name>
</gene>
<reference evidence="3" key="1">
    <citation type="submission" date="2020-10" db="EMBL/GenBank/DDBJ databases">
        <authorList>
            <person name="Gilroy R."/>
        </authorList>
    </citation>
    <scope>NUCLEOTIDE SEQUENCE</scope>
    <source>
        <strain evidence="3">B3-1481</strain>
    </source>
</reference>
<name>A0A9D9IX42_9BACT</name>
<feature type="transmembrane region" description="Helical" evidence="2">
    <location>
        <begin position="6"/>
        <end position="23"/>
    </location>
</feature>
<dbReference type="AlphaFoldDB" id="A0A9D9IX42"/>
<keyword evidence="2" id="KW-0472">Membrane</keyword>
<proteinExistence type="predicted"/>
<dbReference type="Pfam" id="PF12669">
    <property type="entry name" value="FeoB_associated"/>
    <property type="match status" value="1"/>
</dbReference>
<accession>A0A9D9IX42</accession>
<evidence type="ECO:0000313" key="4">
    <source>
        <dbReference type="Proteomes" id="UP000823769"/>
    </source>
</evidence>
<reference evidence="3" key="2">
    <citation type="journal article" date="2021" name="PeerJ">
        <title>Extensive microbial diversity within the chicken gut microbiome revealed by metagenomics and culture.</title>
        <authorList>
            <person name="Gilroy R."/>
            <person name="Ravi A."/>
            <person name="Getino M."/>
            <person name="Pursley I."/>
            <person name="Horton D.L."/>
            <person name="Alikhan N.F."/>
            <person name="Baker D."/>
            <person name="Gharbi K."/>
            <person name="Hall N."/>
            <person name="Watson M."/>
            <person name="Adriaenssens E.M."/>
            <person name="Foster-Nyarko E."/>
            <person name="Jarju S."/>
            <person name="Secka A."/>
            <person name="Antonio M."/>
            <person name="Oren A."/>
            <person name="Chaudhuri R.R."/>
            <person name="La Ragione R."/>
            <person name="Hildebrand F."/>
            <person name="Pallen M.J."/>
        </authorList>
    </citation>
    <scope>NUCLEOTIDE SEQUENCE</scope>
    <source>
        <strain evidence="3">B3-1481</strain>
    </source>
</reference>
<keyword evidence="2" id="KW-0812">Transmembrane</keyword>
<dbReference type="EMBL" id="JADILW010000058">
    <property type="protein sequence ID" value="MBO8480222.1"/>
    <property type="molecule type" value="Genomic_DNA"/>
</dbReference>
<evidence type="ECO:0000256" key="1">
    <source>
        <dbReference type="SAM" id="MobiDB-lite"/>
    </source>
</evidence>
<organism evidence="3 4">
    <name type="scientific">Candidatus Cryptobacteroides avistercoris</name>
    <dbReference type="NCBI Taxonomy" id="2840758"/>
    <lineage>
        <taxon>Bacteria</taxon>
        <taxon>Pseudomonadati</taxon>
        <taxon>Bacteroidota</taxon>
        <taxon>Bacteroidia</taxon>
        <taxon>Bacteroidales</taxon>
        <taxon>Candidatus Cryptobacteroides</taxon>
    </lineage>
</organism>
<feature type="region of interest" description="Disordered" evidence="1">
    <location>
        <begin position="26"/>
        <end position="62"/>
    </location>
</feature>